<accession>A0A3D3R5W5</accession>
<dbReference type="EMBL" id="DQAY01000059">
    <property type="protein sequence ID" value="HCO23472.1"/>
    <property type="molecule type" value="Genomic_DNA"/>
</dbReference>
<evidence type="ECO:0000313" key="1">
    <source>
        <dbReference type="EMBL" id="HCO23472.1"/>
    </source>
</evidence>
<proteinExistence type="predicted"/>
<comment type="caution">
    <text evidence="1">The sequence shown here is derived from an EMBL/GenBank/DDBJ whole genome shotgun (WGS) entry which is preliminary data.</text>
</comment>
<name>A0A3D3R5W5_9PLAN</name>
<protein>
    <submittedName>
        <fullName evidence="1">Uncharacterized protein</fullName>
    </submittedName>
</protein>
<dbReference type="AlphaFoldDB" id="A0A3D3R5W5"/>
<organism evidence="1 2">
    <name type="scientific">Gimesia maris</name>
    <dbReference type="NCBI Taxonomy" id="122"/>
    <lineage>
        <taxon>Bacteria</taxon>
        <taxon>Pseudomonadati</taxon>
        <taxon>Planctomycetota</taxon>
        <taxon>Planctomycetia</taxon>
        <taxon>Planctomycetales</taxon>
        <taxon>Planctomycetaceae</taxon>
        <taxon>Gimesia</taxon>
    </lineage>
</organism>
<reference evidence="1 2" key="1">
    <citation type="journal article" date="2018" name="Nat. Biotechnol.">
        <title>A standardized bacterial taxonomy based on genome phylogeny substantially revises the tree of life.</title>
        <authorList>
            <person name="Parks D.H."/>
            <person name="Chuvochina M."/>
            <person name="Waite D.W."/>
            <person name="Rinke C."/>
            <person name="Skarshewski A."/>
            <person name="Chaumeil P.A."/>
            <person name="Hugenholtz P."/>
        </authorList>
    </citation>
    <scope>NUCLEOTIDE SEQUENCE [LARGE SCALE GENOMIC DNA]</scope>
    <source>
        <strain evidence="1">UBA9375</strain>
    </source>
</reference>
<gene>
    <name evidence="1" type="ORF">DIT97_10590</name>
</gene>
<sequence>MPVTECHHQDGRDVRRTIGVGTLEMFKIRNLNNAPRNQLWFSGQLRIIEFFIKLRRQSLSFKL</sequence>
<evidence type="ECO:0000313" key="2">
    <source>
        <dbReference type="Proteomes" id="UP000263642"/>
    </source>
</evidence>
<dbReference type="Proteomes" id="UP000263642">
    <property type="component" value="Unassembled WGS sequence"/>
</dbReference>